<dbReference type="Pfam" id="PF00027">
    <property type="entry name" value="cNMP_binding"/>
    <property type="match status" value="1"/>
</dbReference>
<name>A0A3D9HNF8_9PROT</name>
<sequence length="137" mass="15293">MVEETSRITSEETFENGVVIYRRGDKAEHTYLLKEGKVDLIGEDGTVSRTVAAGQVFGETALVSMDAMRIHTARVTKDSKCLKIARQPLEAQLQNEDPFIAALFRILQGNMCNVMQMKKMPKEKMNALAKDLAETAE</sequence>
<feature type="domain" description="Cyclic nucleotide-binding" evidence="1">
    <location>
        <begin position="1"/>
        <end position="93"/>
    </location>
</feature>
<dbReference type="SUPFAM" id="SSF51206">
    <property type="entry name" value="cAMP-binding domain-like"/>
    <property type="match status" value="1"/>
</dbReference>
<comment type="caution">
    <text evidence="2">The sequence shown here is derived from an EMBL/GenBank/DDBJ whole genome shotgun (WGS) entry which is preliminary data.</text>
</comment>
<gene>
    <name evidence="2" type="ORF">DFP90_104284</name>
</gene>
<dbReference type="PROSITE" id="PS50042">
    <property type="entry name" value="CNMP_BINDING_3"/>
    <property type="match status" value="1"/>
</dbReference>
<dbReference type="RefSeq" id="WP_115936788.1">
    <property type="nucleotide sequence ID" value="NZ_QRDW01000004.1"/>
</dbReference>
<dbReference type="AlphaFoldDB" id="A0A3D9HNF8"/>
<keyword evidence="3" id="KW-1185">Reference proteome</keyword>
<accession>A0A3D9HNF8</accession>
<proteinExistence type="predicted"/>
<dbReference type="InterPro" id="IPR014710">
    <property type="entry name" value="RmlC-like_jellyroll"/>
</dbReference>
<reference evidence="2 3" key="1">
    <citation type="submission" date="2018-07" db="EMBL/GenBank/DDBJ databases">
        <title>Genomic Encyclopedia of Type Strains, Phase III (KMG-III): the genomes of soil and plant-associated and newly described type strains.</title>
        <authorList>
            <person name="Whitman W."/>
        </authorList>
    </citation>
    <scope>NUCLEOTIDE SEQUENCE [LARGE SCALE GENOMIC DNA]</scope>
    <source>
        <strain evidence="2 3">CECT 8488</strain>
    </source>
</reference>
<dbReference type="OrthoDB" id="7351178at2"/>
<dbReference type="EMBL" id="QRDW01000004">
    <property type="protein sequence ID" value="RED51008.1"/>
    <property type="molecule type" value="Genomic_DNA"/>
</dbReference>
<dbReference type="Gene3D" id="2.60.120.10">
    <property type="entry name" value="Jelly Rolls"/>
    <property type="match status" value="1"/>
</dbReference>
<dbReference type="CDD" id="cd00038">
    <property type="entry name" value="CAP_ED"/>
    <property type="match status" value="1"/>
</dbReference>
<evidence type="ECO:0000313" key="3">
    <source>
        <dbReference type="Proteomes" id="UP000256845"/>
    </source>
</evidence>
<dbReference type="Proteomes" id="UP000256845">
    <property type="component" value="Unassembled WGS sequence"/>
</dbReference>
<organism evidence="2 3">
    <name type="scientific">Aestuariispira insulae</name>
    <dbReference type="NCBI Taxonomy" id="1461337"/>
    <lineage>
        <taxon>Bacteria</taxon>
        <taxon>Pseudomonadati</taxon>
        <taxon>Pseudomonadota</taxon>
        <taxon>Alphaproteobacteria</taxon>
        <taxon>Rhodospirillales</taxon>
        <taxon>Kiloniellaceae</taxon>
        <taxon>Aestuariispira</taxon>
    </lineage>
</organism>
<dbReference type="InterPro" id="IPR018490">
    <property type="entry name" value="cNMP-bd_dom_sf"/>
</dbReference>
<protein>
    <recommendedName>
        <fullName evidence="1">Cyclic nucleotide-binding domain-containing protein</fullName>
    </recommendedName>
</protein>
<evidence type="ECO:0000259" key="1">
    <source>
        <dbReference type="PROSITE" id="PS50042"/>
    </source>
</evidence>
<evidence type="ECO:0000313" key="2">
    <source>
        <dbReference type="EMBL" id="RED51008.1"/>
    </source>
</evidence>
<dbReference type="SMART" id="SM00100">
    <property type="entry name" value="cNMP"/>
    <property type="match status" value="1"/>
</dbReference>
<dbReference type="InterPro" id="IPR000595">
    <property type="entry name" value="cNMP-bd_dom"/>
</dbReference>